<keyword evidence="2 9" id="KW-1003">Cell membrane</keyword>
<keyword evidence="6 9" id="KW-0378">Hydrolase</keyword>
<feature type="transmembrane region" description="Helical" evidence="9">
    <location>
        <begin position="111"/>
        <end position="128"/>
    </location>
</feature>
<dbReference type="PANTHER" id="PTHR33695">
    <property type="entry name" value="LIPOPROTEIN SIGNAL PEPTIDASE"/>
    <property type="match status" value="1"/>
</dbReference>
<comment type="similarity">
    <text evidence="1 9 11">Belongs to the peptidase A8 family.</text>
</comment>
<keyword evidence="5 9" id="KW-0064">Aspartyl protease</keyword>
<accession>A0A7L9UA15</accession>
<proteinExistence type="inferred from homology"/>
<evidence type="ECO:0000256" key="6">
    <source>
        <dbReference type="ARBA" id="ARBA00022801"/>
    </source>
</evidence>
<name>A0A7L9UA15_9BURK</name>
<feature type="transmembrane region" description="Helical" evidence="9">
    <location>
        <begin position="20"/>
        <end position="38"/>
    </location>
</feature>
<organism evidence="12 13">
    <name type="scientific">Massilia litorea</name>
    <dbReference type="NCBI Taxonomy" id="2769491"/>
    <lineage>
        <taxon>Bacteria</taxon>
        <taxon>Pseudomonadati</taxon>
        <taxon>Pseudomonadota</taxon>
        <taxon>Betaproteobacteria</taxon>
        <taxon>Burkholderiales</taxon>
        <taxon>Oxalobacteraceae</taxon>
        <taxon>Telluria group</taxon>
        <taxon>Massilia</taxon>
    </lineage>
</organism>
<feature type="active site" evidence="9">
    <location>
        <position position="157"/>
    </location>
</feature>
<evidence type="ECO:0000256" key="11">
    <source>
        <dbReference type="RuleBase" id="RU004181"/>
    </source>
</evidence>
<evidence type="ECO:0000256" key="8">
    <source>
        <dbReference type="ARBA" id="ARBA00023136"/>
    </source>
</evidence>
<evidence type="ECO:0000313" key="13">
    <source>
        <dbReference type="Proteomes" id="UP000593875"/>
    </source>
</evidence>
<evidence type="ECO:0000256" key="5">
    <source>
        <dbReference type="ARBA" id="ARBA00022750"/>
    </source>
</evidence>
<feature type="transmembrane region" description="Helical" evidence="9">
    <location>
        <begin position="83"/>
        <end position="102"/>
    </location>
</feature>
<comment type="catalytic activity">
    <reaction evidence="9 10">
        <text>Release of signal peptides from bacterial membrane prolipoproteins. Hydrolyzes -Xaa-Yaa-Zaa-|-(S,diacylglyceryl)Cys-, in which Xaa is hydrophobic (preferably Leu), and Yaa (Ala or Ser) and Zaa (Gly or Ala) have small, neutral side chains.</text>
        <dbReference type="EC" id="3.4.23.36"/>
    </reaction>
</comment>
<dbReference type="EC" id="3.4.23.36" evidence="9"/>
<keyword evidence="4 9" id="KW-0812">Transmembrane</keyword>
<dbReference type="HAMAP" id="MF_00161">
    <property type="entry name" value="LspA"/>
    <property type="match status" value="1"/>
</dbReference>
<dbReference type="PROSITE" id="PS00855">
    <property type="entry name" value="SPASE_II"/>
    <property type="match status" value="1"/>
</dbReference>
<evidence type="ECO:0000256" key="9">
    <source>
        <dbReference type="HAMAP-Rule" id="MF_00161"/>
    </source>
</evidence>
<evidence type="ECO:0000256" key="2">
    <source>
        <dbReference type="ARBA" id="ARBA00022475"/>
    </source>
</evidence>
<evidence type="ECO:0000256" key="3">
    <source>
        <dbReference type="ARBA" id="ARBA00022670"/>
    </source>
</evidence>
<dbReference type="Pfam" id="PF01252">
    <property type="entry name" value="Peptidase_A8"/>
    <property type="match status" value="1"/>
</dbReference>
<dbReference type="EMBL" id="CP062941">
    <property type="protein sequence ID" value="QOL51680.1"/>
    <property type="molecule type" value="Genomic_DNA"/>
</dbReference>
<dbReference type="NCBIfam" id="TIGR00077">
    <property type="entry name" value="lspA"/>
    <property type="match status" value="1"/>
</dbReference>
<comment type="function">
    <text evidence="9 10">This protein specifically catalyzes the removal of signal peptides from prolipoproteins.</text>
</comment>
<dbReference type="InterPro" id="IPR001872">
    <property type="entry name" value="Peptidase_A8"/>
</dbReference>
<protein>
    <recommendedName>
        <fullName evidence="9">Lipoprotein signal peptidase</fullName>
        <ecNumber evidence="9">3.4.23.36</ecNumber>
    </recommendedName>
    <alternativeName>
        <fullName evidence="9">Prolipoprotein signal peptidase</fullName>
    </alternativeName>
    <alternativeName>
        <fullName evidence="9">Signal peptidase II</fullName>
        <shortName evidence="9">SPase II</shortName>
    </alternativeName>
</protein>
<feature type="transmembrane region" description="Helical" evidence="9">
    <location>
        <begin position="50"/>
        <end position="71"/>
    </location>
</feature>
<dbReference type="GO" id="GO:0004190">
    <property type="term" value="F:aspartic-type endopeptidase activity"/>
    <property type="evidence" value="ECO:0007669"/>
    <property type="project" value="UniProtKB-UniRule"/>
</dbReference>
<keyword evidence="3 9" id="KW-0645">Protease</keyword>
<feature type="transmembrane region" description="Helical" evidence="9">
    <location>
        <begin position="148"/>
        <end position="169"/>
    </location>
</feature>
<evidence type="ECO:0000256" key="1">
    <source>
        <dbReference type="ARBA" id="ARBA00006139"/>
    </source>
</evidence>
<dbReference type="GO" id="GO:0006508">
    <property type="term" value="P:proteolysis"/>
    <property type="evidence" value="ECO:0007669"/>
    <property type="project" value="UniProtKB-KW"/>
</dbReference>
<dbReference type="PRINTS" id="PR00781">
    <property type="entry name" value="LIPOSIGPTASE"/>
</dbReference>
<dbReference type="Proteomes" id="UP000593875">
    <property type="component" value="Chromosome"/>
</dbReference>
<dbReference type="AlphaFoldDB" id="A0A7L9UA15"/>
<sequence>MATKTKPRISTVHKPGSGAGAGAGIGPWLGIAFLVVLIDQLTKITISKLFAYGETLPVTSFFNLVLVYNPGAAFSFLGDQGGWQRWFFTAIAVGAIGFILYLMKRHAGQRLFCWALALILGGAVGNVIDRVAYGHVIDFLDFYWRGWGHFPAFNVADIGISVGAFLFIVDELRRVNKH</sequence>
<keyword evidence="8 9" id="KW-0472">Membrane</keyword>
<dbReference type="GO" id="GO:0005886">
    <property type="term" value="C:plasma membrane"/>
    <property type="evidence" value="ECO:0007669"/>
    <property type="project" value="UniProtKB-SubCell"/>
</dbReference>
<evidence type="ECO:0000256" key="7">
    <source>
        <dbReference type="ARBA" id="ARBA00022989"/>
    </source>
</evidence>
<feature type="active site" evidence="9">
    <location>
        <position position="138"/>
    </location>
</feature>
<dbReference type="RefSeq" id="WP_193688653.1">
    <property type="nucleotide sequence ID" value="NZ_CP062941.1"/>
</dbReference>
<comment type="subcellular location">
    <subcellularLocation>
        <location evidence="9">Cell membrane</location>
        <topology evidence="9">Multi-pass membrane protein</topology>
    </subcellularLocation>
</comment>
<comment type="pathway">
    <text evidence="9">Protein modification; lipoprotein biosynthesis (signal peptide cleavage).</text>
</comment>
<keyword evidence="7 9" id="KW-1133">Transmembrane helix</keyword>
<evidence type="ECO:0000256" key="10">
    <source>
        <dbReference type="RuleBase" id="RU000594"/>
    </source>
</evidence>
<dbReference type="UniPathway" id="UPA00665"/>
<dbReference type="PANTHER" id="PTHR33695:SF1">
    <property type="entry name" value="LIPOPROTEIN SIGNAL PEPTIDASE"/>
    <property type="match status" value="1"/>
</dbReference>
<gene>
    <name evidence="9" type="primary">lspA</name>
    <name evidence="12" type="ORF">LPB04_10740</name>
</gene>
<dbReference type="KEGG" id="mlir:LPB04_10740"/>
<evidence type="ECO:0000256" key="4">
    <source>
        <dbReference type="ARBA" id="ARBA00022692"/>
    </source>
</evidence>
<reference evidence="12 13" key="1">
    <citation type="submission" date="2020-10" db="EMBL/GenBank/DDBJ databases">
        <title>Genome sequencing of Massilia sp. LPB0304.</title>
        <authorList>
            <person name="Kim J."/>
        </authorList>
    </citation>
    <scope>NUCLEOTIDE SEQUENCE [LARGE SCALE GENOMIC DNA]</scope>
    <source>
        <strain evidence="12 13">LPB0304</strain>
    </source>
</reference>
<keyword evidence="13" id="KW-1185">Reference proteome</keyword>
<keyword evidence="12" id="KW-0449">Lipoprotein</keyword>
<evidence type="ECO:0000313" key="12">
    <source>
        <dbReference type="EMBL" id="QOL51680.1"/>
    </source>
</evidence>